<dbReference type="InterPro" id="IPR032552">
    <property type="entry name" value="RSB_motif"/>
</dbReference>
<reference evidence="3 4" key="1">
    <citation type="journal article" date="2019" name="Genome Biol. Evol.">
        <title>The Rhododendron genome and chromosomal organization provide insight into shared whole-genome duplications across the heath family (Ericaceae).</title>
        <authorList>
            <person name="Soza V.L."/>
            <person name="Lindsley D."/>
            <person name="Waalkes A."/>
            <person name="Ramage E."/>
            <person name="Patwardhan R.P."/>
            <person name="Burton J.N."/>
            <person name="Adey A."/>
            <person name="Kumar A."/>
            <person name="Qiu R."/>
            <person name="Shendure J."/>
            <person name="Hall B."/>
        </authorList>
    </citation>
    <scope>NUCLEOTIDE SEQUENCE [LARGE SCALE GENOMIC DNA]</scope>
    <source>
        <strain evidence="3">RSF 1966-606</strain>
    </source>
</reference>
<feature type="compositionally biased region" description="Basic and acidic residues" evidence="1">
    <location>
        <begin position="408"/>
        <end position="419"/>
    </location>
</feature>
<evidence type="ECO:0000313" key="4">
    <source>
        <dbReference type="Proteomes" id="UP000428333"/>
    </source>
</evidence>
<dbReference type="OrthoDB" id="5348404at2759"/>
<dbReference type="InterPro" id="IPR034257">
    <property type="entry name" value="Acinus_RRM"/>
</dbReference>
<dbReference type="PANTHER" id="PTHR47031">
    <property type="entry name" value="SAP DNA-BINDING DOMAIN-CONTAINING PROTEIN"/>
    <property type="match status" value="1"/>
</dbReference>
<dbReference type="Proteomes" id="UP000428333">
    <property type="component" value="Linkage Group LG01"/>
</dbReference>
<evidence type="ECO:0000256" key="1">
    <source>
        <dbReference type="SAM" id="MobiDB-lite"/>
    </source>
</evidence>
<dbReference type="Pfam" id="PF02037">
    <property type="entry name" value="SAP"/>
    <property type="match status" value="1"/>
</dbReference>
<keyword evidence="4" id="KW-1185">Reference proteome</keyword>
<evidence type="ECO:0000313" key="3">
    <source>
        <dbReference type="EMBL" id="KAE9466178.1"/>
    </source>
</evidence>
<feature type="region of interest" description="Disordered" evidence="1">
    <location>
        <begin position="625"/>
        <end position="694"/>
    </location>
</feature>
<dbReference type="SUPFAM" id="SSF68906">
    <property type="entry name" value="SAP domain"/>
    <property type="match status" value="1"/>
</dbReference>
<dbReference type="PANTHER" id="PTHR47031:SF3">
    <property type="entry name" value="SAP DOMAIN-CONTAINING PROTEIN"/>
    <property type="match status" value="1"/>
</dbReference>
<organism evidence="3 4">
    <name type="scientific">Rhododendron williamsianum</name>
    <dbReference type="NCBI Taxonomy" id="262921"/>
    <lineage>
        <taxon>Eukaryota</taxon>
        <taxon>Viridiplantae</taxon>
        <taxon>Streptophyta</taxon>
        <taxon>Embryophyta</taxon>
        <taxon>Tracheophyta</taxon>
        <taxon>Spermatophyta</taxon>
        <taxon>Magnoliopsida</taxon>
        <taxon>eudicotyledons</taxon>
        <taxon>Gunneridae</taxon>
        <taxon>Pentapetalae</taxon>
        <taxon>asterids</taxon>
        <taxon>Ericales</taxon>
        <taxon>Ericaceae</taxon>
        <taxon>Ericoideae</taxon>
        <taxon>Rhodoreae</taxon>
        <taxon>Rhododendron</taxon>
    </lineage>
</organism>
<dbReference type="PROSITE" id="PS50800">
    <property type="entry name" value="SAP"/>
    <property type="match status" value="1"/>
</dbReference>
<dbReference type="Pfam" id="PF16294">
    <property type="entry name" value="RSB_motif"/>
    <property type="match status" value="1"/>
</dbReference>
<dbReference type="AlphaFoldDB" id="A0A6A4MKK2"/>
<gene>
    <name evidence="3" type="ORF">C3L33_01913</name>
</gene>
<accession>A0A6A4MKK2</accession>
<feature type="non-terminal residue" evidence="3">
    <location>
        <position position="1"/>
    </location>
</feature>
<feature type="region of interest" description="Disordered" evidence="1">
    <location>
        <begin position="364"/>
        <end position="455"/>
    </location>
</feature>
<dbReference type="EMBL" id="QEFC01000103">
    <property type="protein sequence ID" value="KAE9466178.1"/>
    <property type="molecule type" value="Genomic_DNA"/>
</dbReference>
<dbReference type="SUPFAM" id="SSF54928">
    <property type="entry name" value="RNA-binding domain, RBD"/>
    <property type="match status" value="1"/>
</dbReference>
<proteinExistence type="predicted"/>
<dbReference type="SMART" id="SM00513">
    <property type="entry name" value="SAP"/>
    <property type="match status" value="1"/>
</dbReference>
<name>A0A6A4MKK2_9ERIC</name>
<dbReference type="InterPro" id="IPR035979">
    <property type="entry name" value="RBD_domain_sf"/>
</dbReference>
<dbReference type="InterPro" id="IPR036361">
    <property type="entry name" value="SAP_dom_sf"/>
</dbReference>
<dbReference type="Gene3D" id="1.10.720.30">
    <property type="entry name" value="SAP domain"/>
    <property type="match status" value="1"/>
</dbReference>
<evidence type="ECO:0000259" key="2">
    <source>
        <dbReference type="PROSITE" id="PS50800"/>
    </source>
</evidence>
<dbReference type="CDD" id="cd12432">
    <property type="entry name" value="RRM_ACINU"/>
    <property type="match status" value="1"/>
</dbReference>
<feature type="compositionally biased region" description="Low complexity" evidence="1">
    <location>
        <begin position="420"/>
        <end position="430"/>
    </location>
</feature>
<feature type="domain" description="SAP" evidence="2">
    <location>
        <begin position="15"/>
        <end position="49"/>
    </location>
</feature>
<feature type="compositionally biased region" description="Low complexity" evidence="1">
    <location>
        <begin position="648"/>
        <end position="660"/>
    </location>
</feature>
<feature type="compositionally biased region" description="Pro residues" evidence="1">
    <location>
        <begin position="629"/>
        <end position="647"/>
    </location>
</feature>
<protein>
    <recommendedName>
        <fullName evidence="2">SAP domain-containing protein</fullName>
    </recommendedName>
</protein>
<sequence length="820" mass="90885">MKVSSLYPVLDNRPIDQWKVTELKEELKRRKLTTRGLKEDLIKRLDGAIREESESAMENADKGFDGTLQPVLQAGDAGTVSAVCEMIGDMMNDGNKINEVDGGINHADAVKEGEVTGETDSAGDEMVFNDSYGETSVVVEDSVVSEVAVNVQESQNNDSQNARGDRKSELEKEIKPPREANELNSSDPNIQVSEVSTVLGFQVKSDSISSDCVSINEKIELKDNIIADNVKLELDVKPEMVQPSSSNVFPDGGKLHPMDVEDPHEKKLPVEEEGNTHVANSEMSNKNFGADVVSSEKLNLDRTSGDDDLVEDDALESKQIVSNYNSDKEVDMEEKMEVSVVEEALADDMQDDIPVDDEDILEENINPPAALTVKRKIHEKYNLDQSSGDNSMEEDDALESKSVVPKSSPDEVVDRKMKTEVPVVEVAAPAGDMQGDISVDNEDSHDDTKNALDAPTVKRMLHAAFTDQEVLGKDETPKRQRRWWNSENLRVPDPQSSIASSTTPKDVFPSTPLKRQFSRSNSGASDDAPKERVVPPSPKPPTNSLRIDHFLRPFTLKAVQALLGKTGTVSSFWMDHIKTHCYVTYSSVEEALETRNAVYNLQWPTNGGRFLVAEFVDPQEVKIRVEAPPQSPSTPVTPGPTIPPAPPTLQLQSQPSPRQLVQKEKFPPPPPLSNPPQARERLPLLPPPPLPEKLDPPIVTLDDLFKKTKATPRIYFLPLTDEQVAAKLKAQGNSTKQYAGVASRKELFWAMWCEISRLVDALGFSRGLSRVEDKFKLGLKPFELRFVSSSGQTEPWFLRVFLCSRGLSFESKLELLMEIK</sequence>
<dbReference type="GO" id="GO:0003676">
    <property type="term" value="F:nucleic acid binding"/>
    <property type="evidence" value="ECO:0007669"/>
    <property type="project" value="InterPro"/>
</dbReference>
<comment type="caution">
    <text evidence="3">The sequence shown here is derived from an EMBL/GenBank/DDBJ whole genome shotgun (WGS) entry which is preliminary data.</text>
</comment>
<feature type="region of interest" description="Disordered" evidence="1">
    <location>
        <begin position="150"/>
        <end position="189"/>
    </location>
</feature>
<feature type="compositionally biased region" description="Polar residues" evidence="1">
    <location>
        <begin position="483"/>
        <end position="504"/>
    </location>
</feature>
<dbReference type="InterPro" id="IPR003034">
    <property type="entry name" value="SAP_dom"/>
</dbReference>
<feature type="region of interest" description="Disordered" evidence="1">
    <location>
        <begin position="468"/>
        <end position="546"/>
    </location>
</feature>
<feature type="compositionally biased region" description="Basic and acidic residues" evidence="1">
    <location>
        <begin position="163"/>
        <end position="181"/>
    </location>
</feature>